<evidence type="ECO:0000313" key="2">
    <source>
        <dbReference type="Proteomes" id="UP000689195"/>
    </source>
</evidence>
<proteinExistence type="predicted"/>
<name>A0A8S1VV57_9CILI</name>
<sequence>MIQQEQFTDEQIQQYDQLADCTFLIIFSRAQSVQNLLLIYFIYNSNKFYLSLLKIYWNLIVTIMISKRVDLISKEEKVFYYIKLIKLWRLLIEQKMLNNLMNYVKKLNQYQKQEMTNQSSIKDSRIFLQWFQEEILSFSKKRHRYGNKLWMIGKSIGLTSKPTVKGKLGGWLLEKKKEQLLNQVQVNISYLYDLKGNLTSKAVDFAASVRDQVIERLKIYGLNKRMEKNDKFHQYMLYLKLLYLSIYQ</sequence>
<evidence type="ECO:0000313" key="1">
    <source>
        <dbReference type="EMBL" id="CAD8180133.1"/>
    </source>
</evidence>
<comment type="caution">
    <text evidence="1">The sequence shown here is derived from an EMBL/GenBank/DDBJ whole genome shotgun (WGS) entry which is preliminary data.</text>
</comment>
<gene>
    <name evidence="1" type="ORF">PPENT_87.1.T0730173</name>
</gene>
<accession>A0A8S1VV57</accession>
<organism evidence="1 2">
    <name type="scientific">Paramecium pentaurelia</name>
    <dbReference type="NCBI Taxonomy" id="43138"/>
    <lineage>
        <taxon>Eukaryota</taxon>
        <taxon>Sar</taxon>
        <taxon>Alveolata</taxon>
        <taxon>Ciliophora</taxon>
        <taxon>Intramacronucleata</taxon>
        <taxon>Oligohymenophorea</taxon>
        <taxon>Peniculida</taxon>
        <taxon>Parameciidae</taxon>
        <taxon>Paramecium</taxon>
    </lineage>
</organism>
<dbReference type="Proteomes" id="UP000689195">
    <property type="component" value="Unassembled WGS sequence"/>
</dbReference>
<protein>
    <submittedName>
        <fullName evidence="1">Uncharacterized protein</fullName>
    </submittedName>
</protein>
<dbReference type="EMBL" id="CAJJDO010000073">
    <property type="protein sequence ID" value="CAD8180133.1"/>
    <property type="molecule type" value="Genomic_DNA"/>
</dbReference>
<keyword evidence="2" id="KW-1185">Reference proteome</keyword>
<reference evidence="1" key="1">
    <citation type="submission" date="2021-01" db="EMBL/GenBank/DDBJ databases">
        <authorList>
            <consortium name="Genoscope - CEA"/>
            <person name="William W."/>
        </authorList>
    </citation>
    <scope>NUCLEOTIDE SEQUENCE</scope>
</reference>
<dbReference type="AlphaFoldDB" id="A0A8S1VV57"/>